<sequence>MNHDIDTGFVRPLVDRRGQGVVRHRDDALRFRHVRQMQQRIGRRFDVNQFGMPGDCALERVDGRLRHDFGEARAGRVVRRV</sequence>
<proteinExistence type="predicted"/>
<evidence type="ECO:0000313" key="1">
    <source>
        <dbReference type="EMBL" id="ETN72662.1"/>
    </source>
</evidence>
<dbReference type="EMBL" id="KI663471">
    <property type="protein sequence ID" value="ETN72662.1"/>
    <property type="molecule type" value="Genomic_DNA"/>
</dbReference>
<keyword evidence="2" id="KW-1185">Reference proteome</keyword>
<dbReference type="Proteomes" id="UP000053676">
    <property type="component" value="Unassembled WGS sequence"/>
</dbReference>
<reference evidence="2" key="1">
    <citation type="journal article" date="2014" name="Nat. Genet.">
        <title>Genome of the human hookworm Necator americanus.</title>
        <authorList>
            <person name="Tang Y.T."/>
            <person name="Gao X."/>
            <person name="Rosa B.A."/>
            <person name="Abubucker S."/>
            <person name="Hallsworth-Pepin K."/>
            <person name="Martin J."/>
            <person name="Tyagi R."/>
            <person name="Heizer E."/>
            <person name="Zhang X."/>
            <person name="Bhonagiri-Palsikar V."/>
            <person name="Minx P."/>
            <person name="Warren W.C."/>
            <person name="Wang Q."/>
            <person name="Zhan B."/>
            <person name="Hotez P.J."/>
            <person name="Sternberg P.W."/>
            <person name="Dougall A."/>
            <person name="Gaze S.T."/>
            <person name="Mulvenna J."/>
            <person name="Sotillo J."/>
            <person name="Ranganathan S."/>
            <person name="Rabelo E.M."/>
            <person name="Wilson R.K."/>
            <person name="Felgner P.L."/>
            <person name="Bethony J."/>
            <person name="Hawdon J.M."/>
            <person name="Gasser R.B."/>
            <person name="Loukas A."/>
            <person name="Mitreva M."/>
        </authorList>
    </citation>
    <scope>NUCLEOTIDE SEQUENCE [LARGE SCALE GENOMIC DNA]</scope>
</reference>
<dbReference type="AlphaFoldDB" id="W2SVC7"/>
<evidence type="ECO:0000313" key="2">
    <source>
        <dbReference type="Proteomes" id="UP000053676"/>
    </source>
</evidence>
<name>W2SVC7_NECAM</name>
<protein>
    <submittedName>
        <fullName evidence="1">Uncharacterized protein</fullName>
    </submittedName>
</protein>
<dbReference type="KEGG" id="nai:NECAME_18732"/>
<gene>
    <name evidence="1" type="ORF">NECAME_18732</name>
</gene>
<accession>W2SVC7</accession>
<organism evidence="1 2">
    <name type="scientific">Necator americanus</name>
    <name type="common">Human hookworm</name>
    <dbReference type="NCBI Taxonomy" id="51031"/>
    <lineage>
        <taxon>Eukaryota</taxon>
        <taxon>Metazoa</taxon>
        <taxon>Ecdysozoa</taxon>
        <taxon>Nematoda</taxon>
        <taxon>Chromadorea</taxon>
        <taxon>Rhabditida</taxon>
        <taxon>Rhabditina</taxon>
        <taxon>Rhabditomorpha</taxon>
        <taxon>Strongyloidea</taxon>
        <taxon>Ancylostomatidae</taxon>
        <taxon>Bunostominae</taxon>
        <taxon>Necator</taxon>
    </lineage>
</organism>